<evidence type="ECO:0000256" key="1">
    <source>
        <dbReference type="SAM" id="MobiDB-lite"/>
    </source>
</evidence>
<accession>A0A7S4UVL1</accession>
<proteinExistence type="predicted"/>
<feature type="region of interest" description="Disordered" evidence="1">
    <location>
        <begin position="92"/>
        <end position="119"/>
    </location>
</feature>
<name>A0A7S4UVL1_9DINO</name>
<protein>
    <submittedName>
        <fullName evidence="2">Uncharacterized protein</fullName>
    </submittedName>
</protein>
<feature type="region of interest" description="Disordered" evidence="1">
    <location>
        <begin position="1"/>
        <end position="28"/>
    </location>
</feature>
<feature type="compositionally biased region" description="Low complexity" evidence="1">
    <location>
        <begin position="93"/>
        <end position="111"/>
    </location>
</feature>
<sequence length="272" mass="28283">MAATPAPVPGAASPAGAAGSPGAGAWSLGALPEVADEGYSHTSIEAVGKTRRSLSNWYDGSAELGADPEDGGGDGEHAMCTLEDARLHALQTSGRPAPAPRALGPAPRSPATPARGDLWATPERTVKRRRWSLGEWWLAGETAPTGRTPATQDICIHSPRVRVPQASPRRRHLAAHSARDRLQAAEVPKSPRAVTSPGTAPDAPQPVSFAGTPPHRGPRVARPGEACGDSFEATTSWLLRTLQVTCCAGPRVKSPRGGDYHQRSPPVSRGGA</sequence>
<feature type="region of interest" description="Disordered" evidence="1">
    <location>
        <begin position="59"/>
        <end position="78"/>
    </location>
</feature>
<feature type="region of interest" description="Disordered" evidence="1">
    <location>
        <begin position="249"/>
        <end position="272"/>
    </location>
</feature>
<evidence type="ECO:0000313" key="2">
    <source>
        <dbReference type="EMBL" id="CAE4561019.1"/>
    </source>
</evidence>
<feature type="region of interest" description="Disordered" evidence="1">
    <location>
        <begin position="163"/>
        <end position="224"/>
    </location>
</feature>
<organism evidence="2">
    <name type="scientific">Alexandrium monilatum</name>
    <dbReference type="NCBI Taxonomy" id="311494"/>
    <lineage>
        <taxon>Eukaryota</taxon>
        <taxon>Sar</taxon>
        <taxon>Alveolata</taxon>
        <taxon>Dinophyceae</taxon>
        <taxon>Gonyaulacales</taxon>
        <taxon>Pyrocystaceae</taxon>
        <taxon>Alexandrium</taxon>
    </lineage>
</organism>
<gene>
    <name evidence="2" type="ORF">AMON00008_LOCUS638</name>
</gene>
<reference evidence="2" key="1">
    <citation type="submission" date="2021-01" db="EMBL/GenBank/DDBJ databases">
        <authorList>
            <person name="Corre E."/>
            <person name="Pelletier E."/>
            <person name="Niang G."/>
            <person name="Scheremetjew M."/>
            <person name="Finn R."/>
            <person name="Kale V."/>
            <person name="Holt S."/>
            <person name="Cochrane G."/>
            <person name="Meng A."/>
            <person name="Brown T."/>
            <person name="Cohen L."/>
        </authorList>
    </citation>
    <scope>NUCLEOTIDE SEQUENCE</scope>
    <source>
        <strain evidence="2">CCMP3105</strain>
    </source>
</reference>
<dbReference type="EMBL" id="HBNR01000831">
    <property type="protein sequence ID" value="CAE4561019.1"/>
    <property type="molecule type" value="Transcribed_RNA"/>
</dbReference>
<dbReference type="AlphaFoldDB" id="A0A7S4UVL1"/>